<dbReference type="Proteomes" id="UP000287033">
    <property type="component" value="Unassembled WGS sequence"/>
</dbReference>
<protein>
    <recommendedName>
        <fullName evidence="11">Ig-like domain-containing protein</fullName>
    </recommendedName>
</protein>
<dbReference type="OrthoDB" id="8694217at2759"/>
<feature type="domain" description="Ig-like" evidence="11">
    <location>
        <begin position="355"/>
        <end position="452"/>
    </location>
</feature>
<comment type="caution">
    <text evidence="12">The sequence shown here is derived from an EMBL/GenBank/DDBJ whole genome shotgun (WGS) entry which is preliminary data.</text>
</comment>
<keyword evidence="3" id="KW-0391">Immunity</keyword>
<evidence type="ECO:0000256" key="2">
    <source>
        <dbReference type="ARBA" id="ARBA00022525"/>
    </source>
</evidence>
<dbReference type="PROSITE" id="PS00290">
    <property type="entry name" value="IG_MHC"/>
    <property type="match status" value="1"/>
</dbReference>
<keyword evidence="5" id="KW-1015">Disulfide bond</keyword>
<dbReference type="AlphaFoldDB" id="A0A401SNY4"/>
<keyword evidence="10" id="KW-0732">Signal</keyword>
<dbReference type="InterPro" id="IPR050380">
    <property type="entry name" value="Immune_Resp_Modulators"/>
</dbReference>
<feature type="domain" description="Ig-like" evidence="11">
    <location>
        <begin position="144"/>
        <end position="241"/>
    </location>
</feature>
<dbReference type="GO" id="GO:0019814">
    <property type="term" value="C:immunoglobulin complex"/>
    <property type="evidence" value="ECO:0007669"/>
    <property type="project" value="UniProtKB-KW"/>
</dbReference>
<dbReference type="InterPro" id="IPR013783">
    <property type="entry name" value="Ig-like_fold"/>
</dbReference>
<dbReference type="InterPro" id="IPR003599">
    <property type="entry name" value="Ig_sub"/>
</dbReference>
<keyword evidence="9" id="KW-1133">Transmembrane helix</keyword>
<dbReference type="Gene3D" id="2.60.40.10">
    <property type="entry name" value="Immunoglobulins"/>
    <property type="match status" value="4"/>
</dbReference>
<dbReference type="STRING" id="137246.A0A401SNY4"/>
<dbReference type="SMART" id="SM00409">
    <property type="entry name" value="IG"/>
    <property type="match status" value="3"/>
</dbReference>
<dbReference type="InterPro" id="IPR003006">
    <property type="entry name" value="Ig/MHC_CS"/>
</dbReference>
<dbReference type="InterPro" id="IPR013106">
    <property type="entry name" value="Ig_V-set"/>
</dbReference>
<keyword evidence="4" id="KW-1064">Adaptive immunity</keyword>
<keyword evidence="8" id="KW-1280">Immunoglobulin</keyword>
<keyword evidence="9" id="KW-0472">Membrane</keyword>
<dbReference type="InterPro" id="IPR036179">
    <property type="entry name" value="Ig-like_dom_sf"/>
</dbReference>
<dbReference type="SMART" id="SM00407">
    <property type="entry name" value="IGc1"/>
    <property type="match status" value="3"/>
</dbReference>
<evidence type="ECO:0000256" key="8">
    <source>
        <dbReference type="ARBA" id="ARBA00043265"/>
    </source>
</evidence>
<reference evidence="12 13" key="1">
    <citation type="journal article" date="2018" name="Nat. Ecol. Evol.">
        <title>Shark genomes provide insights into elasmobranch evolution and the origin of vertebrates.</title>
        <authorList>
            <person name="Hara Y"/>
            <person name="Yamaguchi K"/>
            <person name="Onimaru K"/>
            <person name="Kadota M"/>
            <person name="Koyanagi M"/>
            <person name="Keeley SD"/>
            <person name="Tatsumi K"/>
            <person name="Tanaka K"/>
            <person name="Motone F"/>
            <person name="Kageyama Y"/>
            <person name="Nozu R"/>
            <person name="Adachi N"/>
            <person name="Nishimura O"/>
            <person name="Nakagawa R"/>
            <person name="Tanegashima C"/>
            <person name="Kiyatake I"/>
            <person name="Matsumoto R"/>
            <person name="Murakumo K"/>
            <person name="Nishida K"/>
            <person name="Terakita A"/>
            <person name="Kuratani S"/>
            <person name="Sato K"/>
            <person name="Hyodo S Kuraku.S."/>
        </authorList>
    </citation>
    <scope>NUCLEOTIDE SEQUENCE [LARGE SCALE GENOMIC DNA]</scope>
</reference>
<evidence type="ECO:0000313" key="13">
    <source>
        <dbReference type="Proteomes" id="UP000287033"/>
    </source>
</evidence>
<feature type="domain" description="Ig-like" evidence="11">
    <location>
        <begin position="248"/>
        <end position="348"/>
    </location>
</feature>
<evidence type="ECO:0000256" key="6">
    <source>
        <dbReference type="ARBA" id="ARBA00023180"/>
    </source>
</evidence>
<name>A0A401SNY4_CHIPU</name>
<dbReference type="EMBL" id="BEZZ01000413">
    <property type="protein sequence ID" value="GCC32115.1"/>
    <property type="molecule type" value="Genomic_DNA"/>
</dbReference>
<dbReference type="Pfam" id="PF07686">
    <property type="entry name" value="V-set"/>
    <property type="match status" value="1"/>
</dbReference>
<dbReference type="PROSITE" id="PS50835">
    <property type="entry name" value="IG_LIKE"/>
    <property type="match status" value="4"/>
</dbReference>
<evidence type="ECO:0000259" key="11">
    <source>
        <dbReference type="PROSITE" id="PS50835"/>
    </source>
</evidence>
<feature type="chain" id="PRO_5019264449" description="Ig-like domain-containing protein" evidence="10">
    <location>
        <begin position="21"/>
        <end position="545"/>
    </location>
</feature>
<evidence type="ECO:0000256" key="4">
    <source>
        <dbReference type="ARBA" id="ARBA00023130"/>
    </source>
</evidence>
<dbReference type="SUPFAM" id="SSF48726">
    <property type="entry name" value="Immunoglobulin"/>
    <property type="match status" value="4"/>
</dbReference>
<evidence type="ECO:0000256" key="9">
    <source>
        <dbReference type="SAM" id="Phobius"/>
    </source>
</evidence>
<dbReference type="GO" id="GO:0002250">
    <property type="term" value="P:adaptive immune response"/>
    <property type="evidence" value="ECO:0007669"/>
    <property type="project" value="UniProtKB-KW"/>
</dbReference>
<sequence length="545" mass="60444">MQRRCWSLLLVAWQIDAVLSNANLIILQAVRDVREGETVSLGCLSSRQQDDHVLTWGYVPVGTTNIKWILSMSPGSTDIVQHPGFEPRFSATNDSDLTLTIERVKMEDSRRFYCQSKDTVVKTNEWCGCAVILNVKPAITPRPPSVELLQPSSEEVSLQADCKLVCVVSEFYPDTVSVSWYVGSTQLSSGVSNSGILMESEDSYTMISELTVPTHHWLHGLHYTCLVSDKTLSSPIRKVISKDDLIPPSVYVLPPTSEEIGVKKTATSVCLAVGFYPKDIVFSWLVNNHNTTFRSKTLPPALNTNGSYSSRSELTVAVHEWESGSLFTCQIQHVLLSTPVRHSLRKINDGYIQEPVIQLISPQSDIVSAGQNVTLTCLVSDFYPAAVSVTWRDENGPVDTGVTQFAVALGSTGTYRTVSQLTVPTAEWESNHPYWCEVNHVSLGQTLQRVVTKDLGISSGTPGIMTPLRIVTVVGGLLLIITAVTITYKITTSSSSTETENYKEWQIKTEHLLRECDFSYEEKICIGTVEHDLQHDLAWKLIRSK</sequence>
<keyword evidence="7" id="KW-0393">Immunoglobulin domain</keyword>
<feature type="signal peptide" evidence="10">
    <location>
        <begin position="1"/>
        <end position="20"/>
    </location>
</feature>
<evidence type="ECO:0000256" key="5">
    <source>
        <dbReference type="ARBA" id="ARBA00023157"/>
    </source>
</evidence>
<evidence type="ECO:0000256" key="3">
    <source>
        <dbReference type="ARBA" id="ARBA00022859"/>
    </source>
</evidence>
<feature type="transmembrane region" description="Helical" evidence="9">
    <location>
        <begin position="468"/>
        <end position="488"/>
    </location>
</feature>
<dbReference type="FunFam" id="2.60.40.10:FF:000463">
    <property type="entry name" value="Immunoglobulin heavy constant gamma 1"/>
    <property type="match status" value="2"/>
</dbReference>
<keyword evidence="13" id="KW-1185">Reference proteome</keyword>
<dbReference type="OMA" id="FPGYVEV"/>
<feature type="domain" description="Ig-like" evidence="11">
    <location>
        <begin position="22"/>
        <end position="118"/>
    </location>
</feature>
<dbReference type="GO" id="GO:0005576">
    <property type="term" value="C:extracellular region"/>
    <property type="evidence" value="ECO:0007669"/>
    <property type="project" value="UniProtKB-SubCell"/>
</dbReference>
<dbReference type="PANTHER" id="PTHR23411">
    <property type="entry name" value="TAPASIN"/>
    <property type="match status" value="1"/>
</dbReference>
<dbReference type="InterPro" id="IPR007110">
    <property type="entry name" value="Ig-like_dom"/>
</dbReference>
<evidence type="ECO:0000313" key="12">
    <source>
        <dbReference type="EMBL" id="GCC32115.1"/>
    </source>
</evidence>
<gene>
    <name evidence="12" type="ORF">chiPu_0010575</name>
</gene>
<dbReference type="InterPro" id="IPR003597">
    <property type="entry name" value="Ig_C1-set"/>
</dbReference>
<accession>A0A401SNY4</accession>
<dbReference type="FunFam" id="2.60.40.10:FF:000283">
    <property type="entry name" value="Immunoglobulin kappa constant"/>
    <property type="match status" value="1"/>
</dbReference>
<keyword evidence="2" id="KW-0964">Secreted</keyword>
<evidence type="ECO:0000256" key="10">
    <source>
        <dbReference type="SAM" id="SignalP"/>
    </source>
</evidence>
<organism evidence="12 13">
    <name type="scientific">Chiloscyllium punctatum</name>
    <name type="common">Brownbanded bambooshark</name>
    <name type="synonym">Hemiscyllium punctatum</name>
    <dbReference type="NCBI Taxonomy" id="137246"/>
    <lineage>
        <taxon>Eukaryota</taxon>
        <taxon>Metazoa</taxon>
        <taxon>Chordata</taxon>
        <taxon>Craniata</taxon>
        <taxon>Vertebrata</taxon>
        <taxon>Chondrichthyes</taxon>
        <taxon>Elasmobranchii</taxon>
        <taxon>Galeomorphii</taxon>
        <taxon>Galeoidea</taxon>
        <taxon>Orectolobiformes</taxon>
        <taxon>Hemiscylliidae</taxon>
        <taxon>Chiloscyllium</taxon>
    </lineage>
</organism>
<keyword evidence="6" id="KW-0325">Glycoprotein</keyword>
<proteinExistence type="predicted"/>
<comment type="subcellular location">
    <subcellularLocation>
        <location evidence="1">Secreted</location>
    </subcellularLocation>
</comment>
<evidence type="ECO:0000256" key="7">
    <source>
        <dbReference type="ARBA" id="ARBA00023319"/>
    </source>
</evidence>
<keyword evidence="9" id="KW-0812">Transmembrane</keyword>
<dbReference type="CDD" id="cd00098">
    <property type="entry name" value="IgC1"/>
    <property type="match status" value="1"/>
</dbReference>
<dbReference type="Pfam" id="PF07654">
    <property type="entry name" value="C1-set"/>
    <property type="match status" value="3"/>
</dbReference>
<evidence type="ECO:0000256" key="1">
    <source>
        <dbReference type="ARBA" id="ARBA00004613"/>
    </source>
</evidence>